<protein>
    <recommendedName>
        <fullName evidence="1">Mannosidase Ig/CBM-like domain-containing protein</fullName>
    </recommendedName>
</protein>
<dbReference type="AlphaFoldDB" id="A0AB74DY87"/>
<dbReference type="Pfam" id="PF17786">
    <property type="entry name" value="Mannosidase_ig"/>
    <property type="match status" value="1"/>
</dbReference>
<reference evidence="2 3" key="1">
    <citation type="submission" date="2018-11" db="EMBL/GenBank/DDBJ databases">
        <title>Genomic profiling of Staphylococcus species from a Poultry farm system in KwaZulu-Natal, South Africa.</title>
        <authorList>
            <person name="Amoako D.G."/>
            <person name="Somboro A.M."/>
            <person name="Abia A.L.K."/>
            <person name="Bester L.A."/>
            <person name="Essack S.Y."/>
        </authorList>
    </citation>
    <scope>NUCLEOTIDE SEQUENCE [LARGE SCALE GENOMIC DNA]</scope>
    <source>
        <strain evidence="2 3">SA9</strain>
    </source>
</reference>
<evidence type="ECO:0000259" key="1">
    <source>
        <dbReference type="Pfam" id="PF17786"/>
    </source>
</evidence>
<dbReference type="EMBL" id="RQTC01000787">
    <property type="protein sequence ID" value="RZH87574.1"/>
    <property type="molecule type" value="Genomic_DNA"/>
</dbReference>
<feature type="domain" description="Mannosidase Ig/CBM-like" evidence="1">
    <location>
        <begin position="1"/>
        <end position="51"/>
    </location>
</feature>
<comment type="caution">
    <text evidence="2">The sequence shown here is derived from an EMBL/GenBank/DDBJ whole genome shotgun (WGS) entry which is preliminary data.</text>
</comment>
<organism evidence="2 3">
    <name type="scientific">Staphylococcus aureus</name>
    <dbReference type="NCBI Taxonomy" id="1280"/>
    <lineage>
        <taxon>Bacteria</taxon>
        <taxon>Bacillati</taxon>
        <taxon>Bacillota</taxon>
        <taxon>Bacilli</taxon>
        <taxon>Bacillales</taxon>
        <taxon>Staphylococcaceae</taxon>
        <taxon>Staphylococcus</taxon>
    </lineage>
</organism>
<accession>A0AB74DY87</accession>
<proteinExistence type="predicted"/>
<feature type="non-terminal residue" evidence="2">
    <location>
        <position position="66"/>
    </location>
</feature>
<dbReference type="InterPro" id="IPR041447">
    <property type="entry name" value="Mannosidase_ig"/>
</dbReference>
<evidence type="ECO:0000313" key="2">
    <source>
        <dbReference type="EMBL" id="RZH87574.1"/>
    </source>
</evidence>
<gene>
    <name evidence="2" type="ORF">EIG94_17400</name>
</gene>
<feature type="non-terminal residue" evidence="2">
    <location>
        <position position="1"/>
    </location>
</feature>
<sequence>VWVSNARPTRVTDTVTVTIEGFDGSIDQTHRVKVSVPASTSQMVWSVLRAQIPVTGSHYIWVEGSV</sequence>
<evidence type="ECO:0000313" key="3">
    <source>
        <dbReference type="Proteomes" id="UP000293434"/>
    </source>
</evidence>
<dbReference type="Proteomes" id="UP000293434">
    <property type="component" value="Unassembled WGS sequence"/>
</dbReference>
<name>A0AB74DY87_STAAU</name>